<reference evidence="3 4" key="1">
    <citation type="submission" date="2023-02" db="EMBL/GenBank/DDBJ databases">
        <title>Genome sequence of Lentisphaera profundi SAORIC-696.</title>
        <authorList>
            <person name="Kim e."/>
            <person name="Cho J.-C."/>
            <person name="Choi A."/>
            <person name="Kang I."/>
        </authorList>
    </citation>
    <scope>NUCLEOTIDE SEQUENCE [LARGE SCALE GENOMIC DNA]</scope>
    <source>
        <strain evidence="3 4">SAORIC-696</strain>
    </source>
</reference>
<dbReference type="PANTHER" id="PTHR43428">
    <property type="entry name" value="ARSENATE REDUCTASE"/>
    <property type="match status" value="1"/>
</dbReference>
<dbReference type="SUPFAM" id="SSF52788">
    <property type="entry name" value="Phosphotyrosine protein phosphatases I"/>
    <property type="match status" value="1"/>
</dbReference>
<gene>
    <name evidence="3" type="ORF">PQO03_21850</name>
</gene>
<keyword evidence="1" id="KW-0059">Arsenical resistance</keyword>
<dbReference type="Gene3D" id="3.40.50.2300">
    <property type="match status" value="1"/>
</dbReference>
<evidence type="ECO:0000313" key="3">
    <source>
        <dbReference type="EMBL" id="WDE98458.1"/>
    </source>
</evidence>
<organism evidence="3 4">
    <name type="scientific">Lentisphaera profundi</name>
    <dbReference type="NCBI Taxonomy" id="1658616"/>
    <lineage>
        <taxon>Bacteria</taxon>
        <taxon>Pseudomonadati</taxon>
        <taxon>Lentisphaerota</taxon>
        <taxon>Lentisphaeria</taxon>
        <taxon>Lentisphaerales</taxon>
        <taxon>Lentisphaeraceae</taxon>
        <taxon>Lentisphaera</taxon>
    </lineage>
</organism>
<dbReference type="Pfam" id="PF01451">
    <property type="entry name" value="LMWPc"/>
    <property type="match status" value="1"/>
</dbReference>
<evidence type="ECO:0000259" key="2">
    <source>
        <dbReference type="SMART" id="SM00226"/>
    </source>
</evidence>
<evidence type="ECO:0000256" key="1">
    <source>
        <dbReference type="ARBA" id="ARBA00022849"/>
    </source>
</evidence>
<name>A0ABY7W2E7_9BACT</name>
<dbReference type="EMBL" id="CP117812">
    <property type="protein sequence ID" value="WDE98458.1"/>
    <property type="molecule type" value="Genomic_DNA"/>
</dbReference>
<protein>
    <recommendedName>
        <fullName evidence="2">Phosphotyrosine protein phosphatase I domain-containing protein</fullName>
    </recommendedName>
</protein>
<feature type="domain" description="Phosphotyrosine protein phosphatase I" evidence="2">
    <location>
        <begin position="3"/>
        <end position="127"/>
    </location>
</feature>
<dbReference type="InterPro" id="IPR023485">
    <property type="entry name" value="Ptyr_pPase"/>
</dbReference>
<proteinExistence type="predicted"/>
<evidence type="ECO:0000313" key="4">
    <source>
        <dbReference type="Proteomes" id="UP001214250"/>
    </source>
</evidence>
<keyword evidence="4" id="KW-1185">Reference proteome</keyword>
<dbReference type="SMART" id="SM00226">
    <property type="entry name" value="LMWPc"/>
    <property type="match status" value="1"/>
</dbReference>
<dbReference type="RefSeq" id="WP_274153329.1">
    <property type="nucleotide sequence ID" value="NZ_CP117812.1"/>
</dbReference>
<dbReference type="PANTHER" id="PTHR43428:SF1">
    <property type="entry name" value="ARSENATE REDUCTASE"/>
    <property type="match status" value="1"/>
</dbReference>
<sequence length="134" mass="14984">MKKKILFLCGHNAGRSQMAQAYFNKYNTNENFVGLSAGTNIADQVNSACIEAMKEEGVDMNDSSNFFPKVIDEDENYYRIYSMGCNVKSELAIYDDLGIDDPAGQEGENIKIIRNQVKENIIAIIDDLNQNATN</sequence>
<dbReference type="InterPro" id="IPR036196">
    <property type="entry name" value="Ptyr_pPase_sf"/>
</dbReference>
<dbReference type="Proteomes" id="UP001214250">
    <property type="component" value="Chromosome 2"/>
</dbReference>
<accession>A0ABY7W2E7</accession>